<evidence type="ECO:0000313" key="1">
    <source>
        <dbReference type="EMBL" id="KIH64201.1"/>
    </source>
</evidence>
<dbReference type="Proteomes" id="UP000054047">
    <property type="component" value="Unassembled WGS sequence"/>
</dbReference>
<dbReference type="EMBL" id="KN728189">
    <property type="protein sequence ID" value="KIH64201.1"/>
    <property type="molecule type" value="Genomic_DNA"/>
</dbReference>
<evidence type="ECO:0000313" key="2">
    <source>
        <dbReference type="Proteomes" id="UP000054047"/>
    </source>
</evidence>
<protein>
    <submittedName>
        <fullName evidence="1">Uncharacterized protein</fullName>
    </submittedName>
</protein>
<keyword evidence="2" id="KW-1185">Reference proteome</keyword>
<proteinExistence type="predicted"/>
<accession>A0A0C2H460</accession>
<dbReference type="AlphaFoldDB" id="A0A0C2H460"/>
<sequence>MKEVERQFRGTEMKAVKLAPHILITSGTRTYDSDLPHVLGAGGDKVCRFSFDLGVSDKRSKGREKQGRLDTIDDDLKLAGIDRGRAHYRAKWRRRITDADAVTKREKH</sequence>
<organism evidence="1 2">
    <name type="scientific">Ancylostoma duodenale</name>
    <dbReference type="NCBI Taxonomy" id="51022"/>
    <lineage>
        <taxon>Eukaryota</taxon>
        <taxon>Metazoa</taxon>
        <taxon>Ecdysozoa</taxon>
        <taxon>Nematoda</taxon>
        <taxon>Chromadorea</taxon>
        <taxon>Rhabditida</taxon>
        <taxon>Rhabditina</taxon>
        <taxon>Rhabditomorpha</taxon>
        <taxon>Strongyloidea</taxon>
        <taxon>Ancylostomatidae</taxon>
        <taxon>Ancylostomatinae</taxon>
        <taxon>Ancylostoma</taxon>
    </lineage>
</organism>
<reference evidence="1 2" key="1">
    <citation type="submission" date="2013-12" db="EMBL/GenBank/DDBJ databases">
        <title>Draft genome of the parsitic nematode Ancylostoma duodenale.</title>
        <authorList>
            <person name="Mitreva M."/>
        </authorList>
    </citation>
    <scope>NUCLEOTIDE SEQUENCE [LARGE SCALE GENOMIC DNA]</scope>
    <source>
        <strain evidence="1 2">Zhejiang</strain>
    </source>
</reference>
<name>A0A0C2H460_9BILA</name>
<gene>
    <name evidence="1" type="ORF">ANCDUO_05491</name>
</gene>